<feature type="region of interest" description="Disordered" evidence="2">
    <location>
        <begin position="3460"/>
        <end position="3481"/>
    </location>
</feature>
<feature type="compositionally biased region" description="Basic and acidic residues" evidence="2">
    <location>
        <begin position="249"/>
        <end position="265"/>
    </location>
</feature>
<feature type="compositionally biased region" description="Basic and acidic residues" evidence="2">
    <location>
        <begin position="3073"/>
        <end position="3084"/>
    </location>
</feature>
<feature type="region of interest" description="Disordered" evidence="2">
    <location>
        <begin position="1948"/>
        <end position="1970"/>
    </location>
</feature>
<feature type="compositionally biased region" description="Basic and acidic residues" evidence="2">
    <location>
        <begin position="2445"/>
        <end position="2462"/>
    </location>
</feature>
<reference evidence="3 4" key="1">
    <citation type="journal article" date="2020" name="IScience">
        <title>Genome Sequencing of the Endangered Kingdonia uniflora (Circaeasteraceae, Ranunculales) Reveals Potential Mechanisms of Evolutionary Specialization.</title>
        <authorList>
            <person name="Sun Y."/>
            <person name="Deng T."/>
            <person name="Zhang A."/>
            <person name="Moore M.J."/>
            <person name="Landis J.B."/>
            <person name="Lin N."/>
            <person name="Zhang H."/>
            <person name="Zhang X."/>
            <person name="Huang J."/>
            <person name="Zhang X."/>
            <person name="Sun H."/>
            <person name="Wang H."/>
        </authorList>
    </citation>
    <scope>NUCLEOTIDE SEQUENCE [LARGE SCALE GENOMIC DNA]</scope>
    <source>
        <strain evidence="3">TB1705</strain>
        <tissue evidence="3">Leaf</tissue>
    </source>
</reference>
<feature type="region of interest" description="Disordered" evidence="2">
    <location>
        <begin position="143"/>
        <end position="178"/>
    </location>
</feature>
<organism evidence="3 4">
    <name type="scientific">Kingdonia uniflora</name>
    <dbReference type="NCBI Taxonomy" id="39325"/>
    <lineage>
        <taxon>Eukaryota</taxon>
        <taxon>Viridiplantae</taxon>
        <taxon>Streptophyta</taxon>
        <taxon>Embryophyta</taxon>
        <taxon>Tracheophyta</taxon>
        <taxon>Spermatophyta</taxon>
        <taxon>Magnoliopsida</taxon>
        <taxon>Ranunculales</taxon>
        <taxon>Circaeasteraceae</taxon>
        <taxon>Kingdonia</taxon>
    </lineage>
</organism>
<feature type="compositionally biased region" description="Basic and acidic residues" evidence="2">
    <location>
        <begin position="1950"/>
        <end position="1970"/>
    </location>
</feature>
<feature type="region of interest" description="Disordered" evidence="2">
    <location>
        <begin position="376"/>
        <end position="450"/>
    </location>
</feature>
<dbReference type="OrthoDB" id="771720at2759"/>
<name>A0A7J7L314_9MAGN</name>
<feature type="compositionally biased region" description="Basic and acidic residues" evidence="2">
    <location>
        <begin position="2399"/>
        <end position="2413"/>
    </location>
</feature>
<evidence type="ECO:0000313" key="4">
    <source>
        <dbReference type="Proteomes" id="UP000541444"/>
    </source>
</evidence>
<sequence length="3569" mass="400284">MAEIETPAPDSEMKIEDRLSLPLEYAENFTNAEDSAALSGFKSSSGPVTGSNVDMLEGDSISKSSSISKLSSEEIFKCSEDFQDDETIFQVDKDTFKNETHLQKDEMLESRDLTRDSSGEMIVALVKQVSVCTKTIYPTKEEEGIAEEYHGEKKKEPSFPEDELEDKEENNKLNGDTNVRYDLSNLCATTSFQIQNSEMENLDTNNTTLDELPSRKLIQERSVENSMKDEIEEVKKEQIICDTAASSTDPEKTRVKEEPREKRSEEDQDLKPINLYEKIESTETSLDEHEDSNVERSEEIHETNGAAPDEVCTKTMITEHDIIVQEEEECTKTTILEHSTSTDETAASDSIQTCTTEYQKLQTSKKEVSTFQVPSTLSLGDIANGQKIEENGDKQNGSGKVKPNMKDNNQIYETNDASDSTATGVPSEEVSEGSKLAASGGENTQKQITEEDCTAVYLSSIASGIKNVKETVKPGGKMHQELDPTKTETYNDEQNIGKDVVKVLSTSFTGEEVEQYVHENEVNTRLNLTNQCENSVKQITDEGQVAIDLYTKSPVEKTKQDTQEEDNDEKHKEEAELFDLFPTKSNFDKKDLIEMTEQMTLKDGEDSLKIHVALMVTNTTEEEGSGKTADSEREVVLEKAEITSDNFETAEATSVTPVAEKTYLDEAEPEVKDPVNTFNFSSDEKTPVEDADQEREVILDKTEITAEKFETAVVIPVTLISEKTGIDESEPEVEEAVNAFTFSSEEPTTVRAEERGICVECQDVKGVSKEILTAEKTDVDADEAEQKIMYDMPVELPITKPESEDQRTRTHTESELISSNPILSDKSDEMQLEPFMLTSNELELKAIGRSKNAVDETSMENIENDKNIETPLVLKERDPMPIQEEEHEYLEEAIKMGSEDTGKESSSEELELQERERIDIMGIIEARGDGIPGNSSNEHISETEKPIRMNLVSGRIELEAAESTTNLENNTHEKEQKLEKNLMEENMGREEEQTCDVSEKGTRKEEVAQLTDQAHEEQNLRLIELSKNIEGEDNQDNIIEESGAVEDHDIVPVGGEKAGGNYQEDEEEQRNIAEMEGEDQNYETNEANDNADNTTTNEEVYEGSNTIHEGKGEEEQIIEESYIVKDLRTICSEDETVRESSEENKKDKEETVGKGLEISNADEYIEYQIVELDRVIGVTKIPHDDVNVAPQKLQICEGSNVLHVGMHTEEEIIEEDYAVKFIVSNEVETVRESSKKNKEEKEEPEGKEVEIATADDYIEERAIEEDGVVEEFREISHADETVAKQDVQVSKGPNILHGGKYIEEQKIEEGSVKDLPTISSEKEIIKESFNTSKEKKEPEGKELEMASDEYTEGQMIEKDGVVGEISEISLGNENVAKQEQQICEESYVLHARKEMEIHKVEAYAVKDHFVVSSEEETIGNSSEEKKEAEGKEIEITSADEYIEEQITQEDGVVGKIREITHENENVEKHELQMCDGLEVGGEIKNTEELIIEDAKVARNHPILSKREEAGKLSLPAEENDASKSEEEVFVELHNPDASRCAEQSIIEKDGTDISHCRESVGNEIVKDSPEEVEKHECTPKEEVYERLQEFSDKEAAEKGTIEAIAGTELYTVSIREDNVEASPQRNEIMEDVPSTNISAILYTEQPIREIIHEEEKEAEEHNGEVQHSDLAYTEQNLEDKFFYKKTELNTLKEGHLQITQCSETEAQREELQKNEGCKYLVDVSNSVSKISTENIKEVRAATNLQEIKDDCDKTLEITSISCEDKNSKMDDTTESSINEDKDDVKPSRKIEETGRNILDTPVTNPEDIFEDDRKSDETITSCEKDAEADKITKNIETEELAQPKQIINELPVIHLLVKELLLGGGKCEKDSSSEETFAGASEYVPEAQTHEVISVMTMDEIEETRSTSRESLPENNGDITVEGEEYQSETAIKANETTVKDLSTICTEEDTVRESSNKNNKEAERPEGEGHEIVSADVCIQENGVVREIRERSREVENTGKPGEEMYEGLKVSGASKHDKEENIQDSNTVKNHLMIISRQETVKQSSQEDGKETKKPKDEIPVELNDRGVIEFIASSVRENDGYKINSAGEDTGIQIMEDKCGTDISIASSKGISFEDEKDGNNHTGEVIHTDVTSIEQHFEAATHGDKKKLELLAKDYECDVCHESEVQGEELQRYEACEKLVYVPTLVYEDSEEGNKEKIMETNSQEIKDKTSSLITQLSSNEKNNKDWESLIRQDMDGGDVEPSSKSEEMGKHVLEKPVMHPEQIYEEVIQTCELHDTPNTENPKEESAVTVGLSKNIEAAELEKSEEFADELPVTHLFTTKNLSQEIGGKLEDYCLNSKTLEEGFQTVSEAQISEAQYERKLDENMKERSTVDNTNVLIGDVTIGEELEENVEDNNLKAKENRSEEPRVLVHTSASKNTETQILRVKDVKDQNELSAGQIRVEESREEDQKKREELKKDSTKFDLKDVIGESEAVEAQIEKTNEEKNAIQNEILNEEVPKGVDNICASEIIGKQIAGDEKHVKDPYFVPVGAETVQESREEEEIKEEEVEEVSKELELQELSLELESEEDHGVRIRNTLSEHVPLELDTNTEEASNNMTKKRTQGIISTNAEKIGSENIDTSTPESLIGAEKLKNISSELSFSPVGDIEGLQSKDDVTIGNSQVSSLVHSSQEQTLEKVCKIIEDEESKEVVFAKQAKVEELLPTEERTETINDVEIPTAMAPEEDILKKESDKLTEANIHESTCKYKKEEIQIQIQELTPQNSEKAEKASSATKEEEISREVDPIEIIVTKISSGNLCKFEVEQEKQSETRKITSEVKGEECEGGTAMQDAVENKEKPFILVEEEQTDTDTKEEGGDEEESVALSLKKNIETAELEKSAELTDELPVTRLLMMKILLGERSITCEDDCLDSETLEGGFQSASEAEISEAYCIRKSYEKMEERGSMDNATVFIGDVTVGKEQENAGDNHLKAEENRSEITREANETKEIDTETDEVTEVLACASASNNTENQILKVGEDVKNQYQVSIGENIVEETREEDQIKREEVDKNSKKLDSKNVIDESEAEEAQIEKRDEDREAINNEIPNGEVSKGVEDVSVNEITRKQIQAGDERPVDESYLVPIGEETFQENHQEEKIEGEDVEEASKVLNFQKPTPELDSEEDHGVKTRNAQSKEGNLEVDRNIEDASDSLSQKPTHEIFTTNSDKIGSESEDTSIPECLVEAEKLNNIISELAFSPIEDIEVLQTKEEVSTGNSEVSALVQASQEQILEKEYKITEDEERQELELAKQAKLEVILPTVEIIETINDVESLTEMALEEDIIKKEAEKLNEDIIHESICKHKDEKLQIQKPELTTQIIENADKVSIATTKDKTPREVDPIESTLTKISGEKLDKSEVEEHKQRATQKIASEVKVEECGGGTMQDAGDGTHNEPIPSESDKISLSDLLQGSTGATVKITEDPTEESNSQVGNEEVENKEKTCFQVEEEKTDKVKKEGGDEEEEHLKIDSSSFDAPVIVEASRDIDVTPVHKKSHNILSGVGSKVKHSIAKMKKAITGKSSHHKPSSPK</sequence>
<accession>A0A7J7L314</accession>
<keyword evidence="4" id="KW-1185">Reference proteome</keyword>
<feature type="region of interest" description="Disordered" evidence="2">
    <location>
        <begin position="2761"/>
        <end position="2784"/>
    </location>
</feature>
<feature type="compositionally biased region" description="Basic and acidic residues" evidence="2">
    <location>
        <begin position="1329"/>
        <end position="1344"/>
    </location>
</feature>
<feature type="compositionally biased region" description="Polar residues" evidence="2">
    <location>
        <begin position="3192"/>
        <end position="3209"/>
    </location>
</feature>
<feature type="region of interest" description="Disordered" evidence="2">
    <location>
        <begin position="1045"/>
        <end position="1096"/>
    </location>
</feature>
<comment type="caution">
    <text evidence="3">The sequence shown here is derived from an EMBL/GenBank/DDBJ whole genome shotgun (WGS) entry which is preliminary data.</text>
</comment>
<proteinExistence type="predicted"/>
<feature type="region of interest" description="Disordered" evidence="2">
    <location>
        <begin position="553"/>
        <end position="572"/>
    </location>
</feature>
<keyword evidence="1" id="KW-0175">Coiled coil</keyword>
<feature type="compositionally biased region" description="Basic and acidic residues" evidence="2">
    <location>
        <begin position="682"/>
        <end position="692"/>
    </location>
</feature>
<feature type="compositionally biased region" description="Basic and acidic residues" evidence="2">
    <location>
        <begin position="143"/>
        <end position="158"/>
    </location>
</feature>
<feature type="region of interest" description="Disordered" evidence="2">
    <location>
        <begin position="3040"/>
        <end position="3100"/>
    </location>
</feature>
<feature type="compositionally biased region" description="Basic and acidic residues" evidence="2">
    <location>
        <begin position="1778"/>
        <end position="1794"/>
    </location>
</feature>
<feature type="compositionally biased region" description="Basic and acidic residues" evidence="2">
    <location>
        <begin position="3179"/>
        <end position="3188"/>
    </location>
</feature>
<feature type="region of interest" description="Disordered" evidence="2">
    <location>
        <begin position="3490"/>
        <end position="3509"/>
    </location>
</feature>
<feature type="region of interest" description="Disordered" evidence="2">
    <location>
        <begin position="2040"/>
        <end position="2060"/>
    </location>
</feature>
<feature type="compositionally biased region" description="Acidic residues" evidence="2">
    <location>
        <begin position="159"/>
        <end position="168"/>
    </location>
</feature>
<feature type="compositionally biased region" description="Basic and acidic residues" evidence="2">
    <location>
        <begin position="554"/>
        <end position="572"/>
    </location>
</feature>
<feature type="region of interest" description="Disordered" evidence="2">
    <location>
        <begin position="673"/>
        <end position="692"/>
    </location>
</feature>
<feature type="region of interest" description="Disordered" evidence="2">
    <location>
        <begin position="3156"/>
        <end position="3218"/>
    </location>
</feature>
<feature type="region of interest" description="Disordered" evidence="2">
    <location>
        <begin position="2438"/>
        <end position="2462"/>
    </location>
</feature>
<evidence type="ECO:0000313" key="3">
    <source>
        <dbReference type="EMBL" id="KAF6137030.1"/>
    </source>
</evidence>
<feature type="compositionally biased region" description="Polar residues" evidence="2">
    <location>
        <begin position="406"/>
        <end position="424"/>
    </location>
</feature>
<feature type="compositionally biased region" description="Basic and acidic residues" evidence="2">
    <location>
        <begin position="1422"/>
        <end position="1432"/>
    </location>
</feature>
<feature type="region of interest" description="Disordered" evidence="2">
    <location>
        <begin position="1765"/>
        <end position="1825"/>
    </location>
</feature>
<feature type="coiled-coil region" evidence="1">
    <location>
        <begin position="2536"/>
        <end position="2573"/>
    </location>
</feature>
<feature type="compositionally biased region" description="Low complexity" evidence="2">
    <location>
        <begin position="1083"/>
        <end position="1096"/>
    </location>
</feature>
<dbReference type="PANTHER" id="PTHR35511:SF2">
    <property type="entry name" value="A-KINASE ANCHOR-LIKE PROTEIN"/>
    <property type="match status" value="1"/>
</dbReference>
<feature type="region of interest" description="Disordered" evidence="2">
    <location>
        <begin position="1329"/>
        <end position="1353"/>
    </location>
</feature>
<evidence type="ECO:0000256" key="2">
    <source>
        <dbReference type="SAM" id="MobiDB-lite"/>
    </source>
</evidence>
<feature type="compositionally biased region" description="Basic and acidic residues" evidence="2">
    <location>
        <begin position="2047"/>
        <end position="2060"/>
    </location>
</feature>
<feature type="compositionally biased region" description="Basic and acidic residues" evidence="2">
    <location>
        <begin position="2769"/>
        <end position="2784"/>
    </location>
</feature>
<feature type="compositionally biased region" description="Basic and acidic residues" evidence="2">
    <location>
        <begin position="291"/>
        <end position="302"/>
    </location>
</feature>
<protein>
    <submittedName>
        <fullName evidence="3">Uncharacterized protein</fullName>
    </submittedName>
</protein>
<feature type="region of interest" description="Disordered" evidence="2">
    <location>
        <begin position="3418"/>
        <end position="3441"/>
    </location>
</feature>
<evidence type="ECO:0000256" key="1">
    <source>
        <dbReference type="SAM" id="Coils"/>
    </source>
</evidence>
<feature type="compositionally biased region" description="Basic and acidic residues" evidence="2">
    <location>
        <begin position="3043"/>
        <end position="3064"/>
    </location>
</feature>
<gene>
    <name evidence="3" type="ORF">GIB67_030794</name>
</gene>
<dbReference type="PANTHER" id="PTHR35511">
    <property type="entry name" value="A-KINASE ANCHOR-LIKE PROTEIN"/>
    <property type="match status" value="1"/>
</dbReference>
<dbReference type="EMBL" id="JACGCM010002660">
    <property type="protein sequence ID" value="KAF6137030.1"/>
    <property type="molecule type" value="Genomic_DNA"/>
</dbReference>
<dbReference type="Proteomes" id="UP000541444">
    <property type="component" value="Unassembled WGS sequence"/>
</dbReference>
<feature type="region of interest" description="Disordered" evidence="2">
    <location>
        <begin position="1413"/>
        <end position="1432"/>
    </location>
</feature>
<feature type="region of interest" description="Disordered" evidence="2">
    <location>
        <begin position="2397"/>
        <end position="2420"/>
    </location>
</feature>
<feature type="compositionally biased region" description="Basic and acidic residues" evidence="2">
    <location>
        <begin position="3490"/>
        <end position="3508"/>
    </location>
</feature>
<feature type="compositionally biased region" description="Basic and acidic residues" evidence="2">
    <location>
        <begin position="1811"/>
        <end position="1825"/>
    </location>
</feature>
<feature type="region of interest" description="Disordered" evidence="2">
    <location>
        <begin position="242"/>
        <end position="307"/>
    </location>
</feature>